<evidence type="ECO:0000313" key="4">
    <source>
        <dbReference type="Proteomes" id="UP001142489"/>
    </source>
</evidence>
<dbReference type="GO" id="GO:0042985">
    <property type="term" value="P:negative regulation of amyloid precursor protein biosynthetic process"/>
    <property type="evidence" value="ECO:0007669"/>
    <property type="project" value="TreeGrafter"/>
</dbReference>
<evidence type="ECO:0000256" key="2">
    <source>
        <dbReference type="SAM" id="MobiDB-lite"/>
    </source>
</evidence>
<feature type="transmembrane region" description="Helical" evidence="1">
    <location>
        <begin position="158"/>
        <end position="182"/>
    </location>
</feature>
<dbReference type="OrthoDB" id="9982095at2759"/>
<comment type="subcellular location">
    <subcellularLocation>
        <location evidence="1">Membrane</location>
        <topology evidence="1">Single-pass type II membrane protein</topology>
    </subcellularLocation>
</comment>
<dbReference type="AlphaFoldDB" id="A0A9Q1ATB6"/>
<proteinExistence type="inferred from homology"/>
<dbReference type="GO" id="GO:0005794">
    <property type="term" value="C:Golgi apparatus"/>
    <property type="evidence" value="ECO:0007669"/>
    <property type="project" value="TreeGrafter"/>
</dbReference>
<dbReference type="EMBL" id="JAPFRF010000015">
    <property type="protein sequence ID" value="KAJ7310314.1"/>
    <property type="molecule type" value="Genomic_DNA"/>
</dbReference>
<dbReference type="GO" id="GO:0070062">
    <property type="term" value="C:extracellular exosome"/>
    <property type="evidence" value="ECO:0007669"/>
    <property type="project" value="TreeGrafter"/>
</dbReference>
<dbReference type="GO" id="GO:0005886">
    <property type="term" value="C:plasma membrane"/>
    <property type="evidence" value="ECO:0007669"/>
    <property type="project" value="UniProtKB-UniRule"/>
</dbReference>
<feature type="compositionally biased region" description="Basic residues" evidence="2">
    <location>
        <begin position="63"/>
        <end position="76"/>
    </location>
</feature>
<dbReference type="PANTHER" id="PTHR10962:SF7">
    <property type="entry name" value="INTEGRAL MEMBRANE PROTEIN 2A"/>
    <property type="match status" value="1"/>
</dbReference>
<accession>A0A9Q1ATB6</accession>
<protein>
    <recommendedName>
        <fullName evidence="1">Integral membrane protein 2</fullName>
    </recommendedName>
</protein>
<comment type="similarity">
    <text evidence="1">Belongs to the ITM2 family.</text>
</comment>
<evidence type="ECO:0000313" key="3">
    <source>
        <dbReference type="EMBL" id="KAJ7310314.1"/>
    </source>
</evidence>
<keyword evidence="1" id="KW-0472">Membrane</keyword>
<dbReference type="PANTHER" id="PTHR10962">
    <property type="entry name" value="INTEGRAL TRANSMEMBRANE PROTEIN 2"/>
    <property type="match status" value="1"/>
</dbReference>
<gene>
    <name evidence="3" type="ORF">JRQ81_007219</name>
</gene>
<keyword evidence="1" id="KW-1003">Cell membrane</keyword>
<feature type="region of interest" description="Disordered" evidence="2">
    <location>
        <begin position="1"/>
        <end position="111"/>
    </location>
</feature>
<keyword evidence="4" id="KW-1185">Reference proteome</keyword>
<keyword evidence="1" id="KW-0812">Transmembrane</keyword>
<name>A0A9Q1ATB6_9SAUR</name>
<comment type="caution">
    <text evidence="3">The sequence shown here is derived from an EMBL/GenBank/DDBJ whole genome shotgun (WGS) entry which is preliminary data.</text>
</comment>
<dbReference type="Proteomes" id="UP001142489">
    <property type="component" value="Unassembled WGS sequence"/>
</dbReference>
<keyword evidence="1" id="KW-1133">Transmembrane helix</keyword>
<feature type="compositionally biased region" description="Low complexity" evidence="2">
    <location>
        <begin position="77"/>
        <end position="103"/>
    </location>
</feature>
<keyword evidence="1" id="KW-0735">Signal-anchor</keyword>
<dbReference type="InterPro" id="IPR040145">
    <property type="entry name" value="ITM2"/>
</dbReference>
<reference evidence="3" key="1">
    <citation type="journal article" date="2023" name="DNA Res.">
        <title>Chromosome-level genome assembly of Phrynocephalus forsythii using third-generation DNA sequencing and Hi-C analysis.</title>
        <authorList>
            <person name="Qi Y."/>
            <person name="Zhao W."/>
            <person name="Zhao Y."/>
            <person name="Niu C."/>
            <person name="Cao S."/>
            <person name="Zhang Y."/>
        </authorList>
    </citation>
    <scope>NUCLEOTIDE SEQUENCE</scope>
    <source>
        <tissue evidence="3">Muscle</tissue>
    </source>
</reference>
<dbReference type="GO" id="GO:0001540">
    <property type="term" value="F:amyloid-beta binding"/>
    <property type="evidence" value="ECO:0007669"/>
    <property type="project" value="TreeGrafter"/>
</dbReference>
<evidence type="ECO:0000256" key="1">
    <source>
        <dbReference type="RuleBase" id="RU367061"/>
    </source>
</evidence>
<sequence>MRPPPFVPGESGEERVGLLLSAQAPAEPSLGRWAGPAALTPVCPRPLAGPALPPRGAWEKPLRSNRRRRRRRRRSRSSSSSSSSATTTSGSSFPKQQQQQPRSGAGGPGPSAAMVKIAFQSPFAHKDEPRKEAAEALVGDKDPEVATHSHEHSSGKCLLTLLGLAFILAGVVVGGACIYKYFVPRPSVSCHCPIREVGVPFNPLNAAIIVKLT</sequence>
<feature type="compositionally biased region" description="Low complexity" evidence="2">
    <location>
        <begin position="45"/>
        <end position="56"/>
    </location>
</feature>
<organism evidence="3 4">
    <name type="scientific">Phrynocephalus forsythii</name>
    <dbReference type="NCBI Taxonomy" id="171643"/>
    <lineage>
        <taxon>Eukaryota</taxon>
        <taxon>Metazoa</taxon>
        <taxon>Chordata</taxon>
        <taxon>Craniata</taxon>
        <taxon>Vertebrata</taxon>
        <taxon>Euteleostomi</taxon>
        <taxon>Lepidosauria</taxon>
        <taxon>Squamata</taxon>
        <taxon>Bifurcata</taxon>
        <taxon>Unidentata</taxon>
        <taxon>Episquamata</taxon>
        <taxon>Toxicofera</taxon>
        <taxon>Iguania</taxon>
        <taxon>Acrodonta</taxon>
        <taxon>Agamidae</taxon>
        <taxon>Agaminae</taxon>
        <taxon>Phrynocephalus</taxon>
    </lineage>
</organism>